<gene>
    <name evidence="6" type="ORF">N8K70_04550</name>
</gene>
<dbReference type="KEGG" id="mbet:N8K70_04550"/>
<dbReference type="GO" id="GO:0003700">
    <property type="term" value="F:DNA-binding transcription factor activity"/>
    <property type="evidence" value="ECO:0007669"/>
    <property type="project" value="TreeGrafter"/>
</dbReference>
<keyword evidence="3" id="KW-0804">Transcription</keyword>
<dbReference type="InterPro" id="IPR029016">
    <property type="entry name" value="GAF-like_dom_sf"/>
</dbReference>
<dbReference type="InterPro" id="IPR014757">
    <property type="entry name" value="Tscrpt_reg_IclR_C"/>
</dbReference>
<evidence type="ECO:0000313" key="7">
    <source>
        <dbReference type="Proteomes" id="UP001305498"/>
    </source>
</evidence>
<evidence type="ECO:0000256" key="3">
    <source>
        <dbReference type="ARBA" id="ARBA00023163"/>
    </source>
</evidence>
<accession>A0AA97I5P1</accession>
<sequence>MTDSKNNTLLGIERALSVLEAFIHRSSWGLSDLARHLDLNKAVVYRIVRSLEQRGFLEQPEERGPYLLGPAAVALGRSVKSKSLVAVARRHLVRAAESTGEVALLYSMRGHRYLCVDRLDVNSDTEVTVEIGDTIGLHAGAGKSILAFQDDPFVDEVLAAPLSRYTEATPVEPDRIREMLTQIQGTHHWVSTGEITPNTVGISAPIRDPKGRVKYAFCISVDAPGGQLDPTRLDYLVSAVVDTAASISQSLGYLEGRPLEERL</sequence>
<dbReference type="AlphaFoldDB" id="A0AA97I5P1"/>
<evidence type="ECO:0000259" key="5">
    <source>
        <dbReference type="PROSITE" id="PS51078"/>
    </source>
</evidence>
<keyword evidence="7" id="KW-1185">Reference proteome</keyword>
<evidence type="ECO:0000256" key="2">
    <source>
        <dbReference type="ARBA" id="ARBA00023125"/>
    </source>
</evidence>
<dbReference type="PROSITE" id="PS51078">
    <property type="entry name" value="ICLR_ED"/>
    <property type="match status" value="1"/>
</dbReference>
<evidence type="ECO:0000256" key="1">
    <source>
        <dbReference type="ARBA" id="ARBA00023015"/>
    </source>
</evidence>
<keyword evidence="2" id="KW-0238">DNA-binding</keyword>
<reference evidence="6 7" key="1">
    <citation type="submission" date="2023-02" db="EMBL/GenBank/DDBJ databases">
        <title>Microbacterium betulae sp. nov., isolated from birch wood.</title>
        <authorList>
            <person name="Pasciak M."/>
            <person name="Pawlik K.J."/>
            <person name="Martynowski D."/>
            <person name="Laczmanski L."/>
            <person name="Ciekot J."/>
            <person name="Szponar B."/>
            <person name="Wojcik-Fatla A."/>
            <person name="Mackiewicz B."/>
            <person name="Farian E."/>
            <person name="Cholewa G."/>
            <person name="Cholewa A."/>
            <person name="Dutkiewicz J."/>
        </authorList>
    </citation>
    <scope>NUCLEOTIDE SEQUENCE [LARGE SCALE GENOMIC DNA]</scope>
    <source>
        <strain evidence="6 7">AB</strain>
    </source>
</reference>
<dbReference type="InterPro" id="IPR050707">
    <property type="entry name" value="HTH_MetabolicPath_Reg"/>
</dbReference>
<dbReference type="SUPFAM" id="SSF55781">
    <property type="entry name" value="GAF domain-like"/>
    <property type="match status" value="1"/>
</dbReference>
<dbReference type="Pfam" id="PF09339">
    <property type="entry name" value="HTH_IclR"/>
    <property type="match status" value="1"/>
</dbReference>
<dbReference type="PANTHER" id="PTHR30136:SF35">
    <property type="entry name" value="HTH-TYPE TRANSCRIPTIONAL REGULATOR RV1719"/>
    <property type="match status" value="1"/>
</dbReference>
<name>A0AA97I5P1_9MICO</name>
<feature type="domain" description="HTH iclR-type" evidence="4">
    <location>
        <begin position="9"/>
        <end position="70"/>
    </location>
</feature>
<dbReference type="Gene3D" id="1.10.10.10">
    <property type="entry name" value="Winged helix-like DNA-binding domain superfamily/Winged helix DNA-binding domain"/>
    <property type="match status" value="1"/>
</dbReference>
<keyword evidence="1" id="KW-0805">Transcription regulation</keyword>
<proteinExistence type="predicted"/>
<dbReference type="Gene3D" id="3.30.450.40">
    <property type="match status" value="1"/>
</dbReference>
<dbReference type="SMART" id="SM00346">
    <property type="entry name" value="HTH_ICLR"/>
    <property type="match status" value="1"/>
</dbReference>
<dbReference type="InterPro" id="IPR036388">
    <property type="entry name" value="WH-like_DNA-bd_sf"/>
</dbReference>
<dbReference type="InterPro" id="IPR036390">
    <property type="entry name" value="WH_DNA-bd_sf"/>
</dbReference>
<protein>
    <submittedName>
        <fullName evidence="6">IclR family transcriptional regulator</fullName>
    </submittedName>
</protein>
<evidence type="ECO:0000259" key="4">
    <source>
        <dbReference type="PROSITE" id="PS51077"/>
    </source>
</evidence>
<dbReference type="InterPro" id="IPR005471">
    <property type="entry name" value="Tscrpt_reg_IclR_N"/>
</dbReference>
<evidence type="ECO:0000313" key="6">
    <source>
        <dbReference type="EMBL" id="WOF23956.1"/>
    </source>
</evidence>
<organism evidence="6 7">
    <name type="scientific">Microbacterium betulae</name>
    <dbReference type="NCBI Taxonomy" id="2981139"/>
    <lineage>
        <taxon>Bacteria</taxon>
        <taxon>Bacillati</taxon>
        <taxon>Actinomycetota</taxon>
        <taxon>Actinomycetes</taxon>
        <taxon>Micrococcales</taxon>
        <taxon>Microbacteriaceae</taxon>
        <taxon>Microbacterium</taxon>
    </lineage>
</organism>
<dbReference type="RefSeq" id="WP_317140428.1">
    <property type="nucleotide sequence ID" value="NZ_CP118157.1"/>
</dbReference>
<dbReference type="GO" id="GO:0045892">
    <property type="term" value="P:negative regulation of DNA-templated transcription"/>
    <property type="evidence" value="ECO:0007669"/>
    <property type="project" value="TreeGrafter"/>
</dbReference>
<dbReference type="Proteomes" id="UP001305498">
    <property type="component" value="Chromosome"/>
</dbReference>
<dbReference type="SUPFAM" id="SSF46785">
    <property type="entry name" value="Winged helix' DNA-binding domain"/>
    <property type="match status" value="1"/>
</dbReference>
<dbReference type="GO" id="GO:0003677">
    <property type="term" value="F:DNA binding"/>
    <property type="evidence" value="ECO:0007669"/>
    <property type="project" value="UniProtKB-KW"/>
</dbReference>
<dbReference type="Pfam" id="PF01614">
    <property type="entry name" value="IclR_C"/>
    <property type="match status" value="1"/>
</dbReference>
<dbReference type="EMBL" id="CP118157">
    <property type="protein sequence ID" value="WOF23956.1"/>
    <property type="molecule type" value="Genomic_DNA"/>
</dbReference>
<dbReference type="PANTHER" id="PTHR30136">
    <property type="entry name" value="HELIX-TURN-HELIX TRANSCRIPTIONAL REGULATOR, ICLR FAMILY"/>
    <property type="match status" value="1"/>
</dbReference>
<dbReference type="PROSITE" id="PS51077">
    <property type="entry name" value="HTH_ICLR"/>
    <property type="match status" value="1"/>
</dbReference>
<feature type="domain" description="IclR-ED" evidence="5">
    <location>
        <begin position="71"/>
        <end position="253"/>
    </location>
</feature>